<evidence type="ECO:0000256" key="2">
    <source>
        <dbReference type="ARBA" id="ARBA00022737"/>
    </source>
</evidence>
<dbReference type="KEGG" id="tng:GSTEN00024062G001"/>
<feature type="region of interest" description="Disordered" evidence="3">
    <location>
        <begin position="291"/>
        <end position="315"/>
    </location>
</feature>
<dbReference type="Pfam" id="PF05018">
    <property type="entry name" value="CFA20_dom"/>
    <property type="match status" value="1"/>
</dbReference>
<dbReference type="InterPro" id="IPR007714">
    <property type="entry name" value="CFA20_dom"/>
</dbReference>
<dbReference type="AlphaFoldDB" id="Q4S4S3"/>
<dbReference type="InterPro" id="IPR015943">
    <property type="entry name" value="WD40/YVTN_repeat-like_dom_sf"/>
</dbReference>
<evidence type="ECO:0000256" key="1">
    <source>
        <dbReference type="ARBA" id="ARBA00022574"/>
    </source>
</evidence>
<dbReference type="SUPFAM" id="SSF50978">
    <property type="entry name" value="WD40 repeat-like"/>
    <property type="match status" value="1"/>
</dbReference>
<feature type="non-terminal residue" evidence="5">
    <location>
        <position position="1"/>
    </location>
</feature>
<feature type="compositionally biased region" description="Polar residues" evidence="3">
    <location>
        <begin position="303"/>
        <end position="315"/>
    </location>
</feature>
<dbReference type="SMART" id="SM00320">
    <property type="entry name" value="WD40"/>
    <property type="match status" value="4"/>
</dbReference>
<keyword evidence="1" id="KW-0853">WD repeat</keyword>
<dbReference type="EMBL" id="CAAE01014738">
    <property type="protein sequence ID" value="CAG04359.1"/>
    <property type="molecule type" value="Genomic_DNA"/>
</dbReference>
<accession>Q4S4S3</accession>
<name>Q4S4S3_TETNG</name>
<keyword evidence="2" id="KW-0677">Repeat</keyword>
<dbReference type="Pfam" id="PF00400">
    <property type="entry name" value="WD40"/>
    <property type="match status" value="3"/>
</dbReference>
<dbReference type="FunFam" id="2.130.10.10:FF:001417">
    <property type="entry name" value="WD repeat domain 90"/>
    <property type="match status" value="1"/>
</dbReference>
<dbReference type="PANTHER" id="PTHR13720:SF24">
    <property type="entry name" value="WD REPEAT-CONTAINING PROTEIN 90"/>
    <property type="match status" value="1"/>
</dbReference>
<dbReference type="InterPro" id="IPR001680">
    <property type="entry name" value="WD40_rpt"/>
</dbReference>
<feature type="non-terminal residue" evidence="5">
    <location>
        <position position="646"/>
    </location>
</feature>
<dbReference type="GO" id="GO:0005814">
    <property type="term" value="C:centriole"/>
    <property type="evidence" value="ECO:0007669"/>
    <property type="project" value="TreeGrafter"/>
</dbReference>
<proteinExistence type="predicted"/>
<dbReference type="InterPro" id="IPR036322">
    <property type="entry name" value="WD40_repeat_dom_sf"/>
</dbReference>
<protein>
    <submittedName>
        <fullName evidence="5">Chromosome 2 SCAF14738, whole genome shotgun sequence</fullName>
    </submittedName>
</protein>
<reference evidence="5" key="1">
    <citation type="journal article" date="2004" name="Nature">
        <title>Genome duplication in the teleost fish Tetraodon nigroviridis reveals the early vertebrate proto-karyotype.</title>
        <authorList>
            <person name="Jaillon O."/>
            <person name="Aury J.-M."/>
            <person name="Brunet F."/>
            <person name="Petit J.-L."/>
            <person name="Stange-Thomann N."/>
            <person name="Mauceli E."/>
            <person name="Bouneau L."/>
            <person name="Fischer C."/>
            <person name="Ozouf-Costaz C."/>
            <person name="Bernot A."/>
            <person name="Nicaud S."/>
            <person name="Jaffe D."/>
            <person name="Fisher S."/>
            <person name="Lutfalla G."/>
            <person name="Dossat C."/>
            <person name="Segurens B."/>
            <person name="Dasilva C."/>
            <person name="Salanoubat M."/>
            <person name="Levy M."/>
            <person name="Boudet N."/>
            <person name="Castellano S."/>
            <person name="Anthouard V."/>
            <person name="Jubin C."/>
            <person name="Castelli V."/>
            <person name="Katinka M."/>
            <person name="Vacherie B."/>
            <person name="Biemont C."/>
            <person name="Skalli Z."/>
            <person name="Cattolico L."/>
            <person name="Poulain J."/>
            <person name="De Berardinis V."/>
            <person name="Cruaud C."/>
            <person name="Duprat S."/>
            <person name="Brottier P."/>
            <person name="Coutanceau J.-P."/>
            <person name="Gouzy J."/>
            <person name="Parra G."/>
            <person name="Lardier G."/>
            <person name="Chapple C."/>
            <person name="McKernan K.J."/>
            <person name="McEwan P."/>
            <person name="Bosak S."/>
            <person name="Kellis M."/>
            <person name="Volff J.-N."/>
            <person name="Guigo R."/>
            <person name="Zody M.C."/>
            <person name="Mesirov J."/>
            <person name="Lindblad-Toh K."/>
            <person name="Birren B."/>
            <person name="Nusbaum C."/>
            <person name="Kahn D."/>
            <person name="Robinson-Rechavi M."/>
            <person name="Laudet V."/>
            <person name="Schachter V."/>
            <person name="Quetier F."/>
            <person name="Saurin W."/>
            <person name="Scarpelli C."/>
            <person name="Wincker P."/>
            <person name="Lander E.S."/>
            <person name="Weissenbach J."/>
            <person name="Roest Crollius H."/>
        </authorList>
    </citation>
    <scope>NUCLEOTIDE SEQUENCE [LARGE SCALE GENOMIC DNA]</scope>
</reference>
<dbReference type="PANTHER" id="PTHR13720">
    <property type="entry name" value="WD-40 REPEAT PROTEIN"/>
    <property type="match status" value="1"/>
</dbReference>
<reference evidence="5" key="2">
    <citation type="submission" date="2004-02" db="EMBL/GenBank/DDBJ databases">
        <authorList>
            <consortium name="Genoscope"/>
            <consortium name="Whitehead Institute Centre for Genome Research"/>
        </authorList>
    </citation>
    <scope>NUCLEOTIDE SEQUENCE</scope>
</reference>
<feature type="domain" description="CFA20" evidence="4">
    <location>
        <begin position="2"/>
        <end position="118"/>
    </location>
</feature>
<dbReference type="OrthoDB" id="8916489at2759"/>
<evidence type="ECO:0000256" key="3">
    <source>
        <dbReference type="SAM" id="MobiDB-lite"/>
    </source>
</evidence>
<evidence type="ECO:0000313" key="5">
    <source>
        <dbReference type="EMBL" id="CAG04359.1"/>
    </source>
</evidence>
<gene>
    <name evidence="5" type="ORF">GSTENG00024062001</name>
</gene>
<sequence>ADWQHPYVNIFKHFKVDDWKRSSKVGDVSTYMNKTLKCSVFRIRAPVPANSYILVPKHIKQSLGLTGRYFYLLFRPTPGKYFLVHLDVSVKGGLTVRISFSNMLKEFKSTPTWLQFPFLCAAAEESTAKTNGHEGYLITYDPVPGWMGPAPPSVRWTYLMLDLEYMLSIYLQHCYHSLKSVKLCANTGGISFNEAKLMGLTSSQGMSPVPREMTFPVPKGSSWHDLYDYIRFPPDGSELSSDTIQKDKVITGAFSEANITALSLYLQLPKKQTVVVTSIPELGVVSAHQKDASLGPVDDQHQQRSARSSSYQHTPVTAEDRDAHVYAHPNASPDEHAEESEEELLPDPILSLSRIIGFGGATARCALWTKTGDAVVYPCHAIIVSMNVSSNHQRFFVGHNDKVSALAFNGNTTLLASAQIGNHSVVRVWNYLKGTCLSMFRVHAHSVCSLSFSYSGSILCGVGKDSKNKTMVVVWNTLNVMKGADVTVIAKAHTDVDINTMKVTCFDDTRMVSCGWDNIRLWRVRNGTLRSCPVDLGEYRSMDFTDVAFEEDSSNLDHNDSTLYASSRNGYIFEIDYSRVVIKNIRRLQPAQQLRENCWEKPPLKRDTGIAINSISVSSSFCCTGSEDGFLRLWSLDFTNVFLEAG</sequence>
<evidence type="ECO:0000259" key="4">
    <source>
        <dbReference type="Pfam" id="PF05018"/>
    </source>
</evidence>
<organism evidence="5">
    <name type="scientific">Tetraodon nigroviridis</name>
    <name type="common">Spotted green pufferfish</name>
    <name type="synonym">Chelonodon nigroviridis</name>
    <dbReference type="NCBI Taxonomy" id="99883"/>
    <lineage>
        <taxon>Eukaryota</taxon>
        <taxon>Metazoa</taxon>
        <taxon>Chordata</taxon>
        <taxon>Craniata</taxon>
        <taxon>Vertebrata</taxon>
        <taxon>Euteleostomi</taxon>
        <taxon>Actinopterygii</taxon>
        <taxon>Neopterygii</taxon>
        <taxon>Teleostei</taxon>
        <taxon>Neoteleostei</taxon>
        <taxon>Acanthomorphata</taxon>
        <taxon>Eupercaria</taxon>
        <taxon>Tetraodontiformes</taxon>
        <taxon>Tetradontoidea</taxon>
        <taxon>Tetraodontidae</taxon>
        <taxon>Tetraodon</taxon>
    </lineage>
</organism>
<dbReference type="Gene3D" id="2.130.10.10">
    <property type="entry name" value="YVTN repeat-like/Quinoprotein amine dehydrogenase"/>
    <property type="match status" value="1"/>
</dbReference>
<dbReference type="InterPro" id="IPR050630">
    <property type="entry name" value="WD_repeat_EMAP"/>
</dbReference>